<sequence length="331" mass="37146">MDRKKEHTLTKSEKEAIYSLIIQRIRSYKRRKRMLQIASVAAVLSIGMISGLSLLFHSNTPGETNRIVGQTLPDMEIHLINGEKTVSLISGAEIRFSAEGDASVTDGMNIDMILGLEKDHTNKLVVPFGKRSTLTLADGTKIWLNSGTELEFPSQFNGEKREIHMQGELYLEVAKSNEKPFIVHTPRMNVWVYGTSFNISAYKEDSEQSVVLVEGSVQVNKNGQSLKLAPNQMAKITGTGMEKATVDVSEYISWKNGVLVFRKAPISDILQKVGRFYNIDFEYLPGRMNEMTYSGKLFLSNSLDSVMTSVSILTSTTYTRNDRMISINKKR</sequence>
<evidence type="ECO:0000256" key="1">
    <source>
        <dbReference type="SAM" id="Phobius"/>
    </source>
</evidence>
<organism evidence="4 5">
    <name type="scientific">Tannerella forsythia</name>
    <name type="common">Bacteroides forsythus</name>
    <dbReference type="NCBI Taxonomy" id="28112"/>
    <lineage>
        <taxon>Bacteria</taxon>
        <taxon>Pseudomonadati</taxon>
        <taxon>Bacteroidota</taxon>
        <taxon>Bacteroidia</taxon>
        <taxon>Bacteroidales</taxon>
        <taxon>Tannerellaceae</taxon>
        <taxon>Tannerella</taxon>
    </lineage>
</organism>
<feature type="domain" description="FecR protein" evidence="2">
    <location>
        <begin position="126"/>
        <end position="218"/>
    </location>
</feature>
<proteinExistence type="predicted"/>
<accession>A0A2A6E7P8</accession>
<evidence type="ECO:0000313" key="4">
    <source>
        <dbReference type="EMBL" id="PDP43987.1"/>
    </source>
</evidence>
<feature type="transmembrane region" description="Helical" evidence="1">
    <location>
        <begin position="34"/>
        <end position="56"/>
    </location>
</feature>
<reference evidence="4 5" key="1">
    <citation type="submission" date="2017-09" db="EMBL/GenBank/DDBJ databases">
        <title>Phase variable restriction modification systems are present in the genome sequences of periodontal pathogens Prevotella intermedia, Tannerella forsythia and Porphyromonas gingivalis.</title>
        <authorList>
            <person name="Haigh R.D."/>
            <person name="Crawford L."/>
            <person name="Ralph J."/>
            <person name="Wanford J."/>
            <person name="Vartoukian S.R."/>
            <person name="Hijazib K."/>
            <person name="Wade W."/>
            <person name="Oggioni M.R."/>
        </authorList>
    </citation>
    <scope>NUCLEOTIDE SEQUENCE [LARGE SCALE GENOMIC DNA]</scope>
    <source>
        <strain evidence="4 5">WW11663</strain>
    </source>
</reference>
<dbReference type="InterPro" id="IPR006860">
    <property type="entry name" value="FecR"/>
</dbReference>
<keyword evidence="1" id="KW-1133">Transmembrane helix</keyword>
<keyword evidence="1" id="KW-0812">Transmembrane</keyword>
<dbReference type="AlphaFoldDB" id="A0A2A6E7P8"/>
<dbReference type="PANTHER" id="PTHR30273">
    <property type="entry name" value="PERIPLASMIC SIGNAL SENSOR AND SIGMA FACTOR ACTIVATOR FECR-RELATED"/>
    <property type="match status" value="1"/>
</dbReference>
<dbReference type="FunFam" id="2.60.120.1440:FF:000001">
    <property type="entry name" value="Putative anti-sigma factor"/>
    <property type="match status" value="1"/>
</dbReference>
<dbReference type="RefSeq" id="WP_080948554.1">
    <property type="nucleotide sequence ID" value="NZ_CAJPTF010000015.1"/>
</dbReference>
<dbReference type="InterPro" id="IPR032508">
    <property type="entry name" value="FecR_C"/>
</dbReference>
<dbReference type="GO" id="GO:0016989">
    <property type="term" value="F:sigma factor antagonist activity"/>
    <property type="evidence" value="ECO:0007669"/>
    <property type="project" value="TreeGrafter"/>
</dbReference>
<dbReference type="InterPro" id="IPR012373">
    <property type="entry name" value="Ferrdict_sens_TM"/>
</dbReference>
<dbReference type="Gene3D" id="2.60.120.1440">
    <property type="match status" value="1"/>
</dbReference>
<dbReference type="Gene3D" id="3.55.50.30">
    <property type="match status" value="1"/>
</dbReference>
<feature type="domain" description="Protein FecR C-terminal" evidence="3">
    <location>
        <begin position="259"/>
        <end position="326"/>
    </location>
</feature>
<comment type="caution">
    <text evidence="4">The sequence shown here is derived from an EMBL/GenBank/DDBJ whole genome shotgun (WGS) entry which is preliminary data.</text>
</comment>
<dbReference type="Pfam" id="PF16344">
    <property type="entry name" value="FecR_C"/>
    <property type="match status" value="1"/>
</dbReference>
<name>A0A2A6E7P8_TANFO</name>
<dbReference type="EMBL" id="NSLJ01000011">
    <property type="protein sequence ID" value="PDP43987.1"/>
    <property type="molecule type" value="Genomic_DNA"/>
</dbReference>
<dbReference type="Pfam" id="PF04773">
    <property type="entry name" value="FecR"/>
    <property type="match status" value="1"/>
</dbReference>
<evidence type="ECO:0000259" key="3">
    <source>
        <dbReference type="Pfam" id="PF16344"/>
    </source>
</evidence>
<dbReference type="Proteomes" id="UP000219259">
    <property type="component" value="Unassembled WGS sequence"/>
</dbReference>
<dbReference type="PANTHER" id="PTHR30273:SF2">
    <property type="entry name" value="PROTEIN FECR"/>
    <property type="match status" value="1"/>
</dbReference>
<protein>
    <submittedName>
        <fullName evidence="4">Iron dicitrate transport regulator FecR</fullName>
    </submittedName>
</protein>
<evidence type="ECO:0000313" key="5">
    <source>
        <dbReference type="Proteomes" id="UP000219259"/>
    </source>
</evidence>
<gene>
    <name evidence="4" type="ORF">CLI86_05565</name>
</gene>
<keyword evidence="1" id="KW-0472">Membrane</keyword>
<evidence type="ECO:0000259" key="2">
    <source>
        <dbReference type="Pfam" id="PF04773"/>
    </source>
</evidence>